<evidence type="ECO:0000259" key="6">
    <source>
        <dbReference type="Pfam" id="PF01833"/>
    </source>
</evidence>
<dbReference type="InterPro" id="IPR013783">
    <property type="entry name" value="Ig-like_fold"/>
</dbReference>
<keyword evidence="5" id="KW-0812">Transmembrane</keyword>
<dbReference type="InterPro" id="IPR001611">
    <property type="entry name" value="Leu-rich_rpt"/>
</dbReference>
<keyword evidence="2" id="KW-0433">Leucine-rich repeat</keyword>
<evidence type="ECO:0000313" key="8">
    <source>
        <dbReference type="Proteomes" id="UP001149090"/>
    </source>
</evidence>
<gene>
    <name evidence="7" type="ORF">M0811_00419</name>
</gene>
<dbReference type="InterPro" id="IPR032675">
    <property type="entry name" value="LRR_dom_sf"/>
</dbReference>
<dbReference type="Proteomes" id="UP001149090">
    <property type="component" value="Unassembled WGS sequence"/>
</dbReference>
<keyword evidence="5" id="KW-1133">Transmembrane helix</keyword>
<keyword evidence="8" id="KW-1185">Reference proteome</keyword>
<keyword evidence="4" id="KW-0325">Glycoprotein</keyword>
<dbReference type="Gene3D" id="2.60.40.10">
    <property type="entry name" value="Immunoglobulins"/>
    <property type="match status" value="1"/>
</dbReference>
<dbReference type="CDD" id="cd00102">
    <property type="entry name" value="IPT"/>
    <property type="match status" value="1"/>
</dbReference>
<dbReference type="PROSITE" id="PS51450">
    <property type="entry name" value="LRR"/>
    <property type="match status" value="1"/>
</dbReference>
<evidence type="ECO:0000256" key="3">
    <source>
        <dbReference type="ARBA" id="ARBA00022737"/>
    </source>
</evidence>
<dbReference type="InterPro" id="IPR053038">
    <property type="entry name" value="RLP_Defense"/>
</dbReference>
<evidence type="ECO:0000256" key="2">
    <source>
        <dbReference type="ARBA" id="ARBA00022614"/>
    </source>
</evidence>
<dbReference type="Pfam" id="PF00560">
    <property type="entry name" value="LRR_1"/>
    <property type="match status" value="2"/>
</dbReference>
<evidence type="ECO:0000256" key="1">
    <source>
        <dbReference type="ARBA" id="ARBA00005679"/>
    </source>
</evidence>
<dbReference type="AlphaFoldDB" id="A0A9Q0RFV0"/>
<dbReference type="FunFam" id="3.80.10.10:FF:000041">
    <property type="entry name" value="LRR receptor-like serine/threonine-protein kinase ERECTA"/>
    <property type="match status" value="1"/>
</dbReference>
<dbReference type="SUPFAM" id="SSF81296">
    <property type="entry name" value="E set domains"/>
    <property type="match status" value="1"/>
</dbReference>
<dbReference type="Pfam" id="PF01833">
    <property type="entry name" value="TIG"/>
    <property type="match status" value="1"/>
</dbReference>
<feature type="domain" description="IPT/TIG" evidence="6">
    <location>
        <begin position="346"/>
        <end position="415"/>
    </location>
</feature>
<keyword evidence="3" id="KW-0677">Repeat</keyword>
<accession>A0A9Q0RFV0</accession>
<evidence type="ECO:0000256" key="4">
    <source>
        <dbReference type="ARBA" id="ARBA00023180"/>
    </source>
</evidence>
<dbReference type="InterPro" id="IPR014756">
    <property type="entry name" value="Ig_E-set"/>
</dbReference>
<feature type="transmembrane region" description="Helical" evidence="5">
    <location>
        <begin position="7"/>
        <end position="27"/>
    </location>
</feature>
<keyword evidence="5" id="KW-0472">Membrane</keyword>
<dbReference type="EMBL" id="JAPDFW010000059">
    <property type="protein sequence ID" value="KAJ5077099.1"/>
    <property type="molecule type" value="Genomic_DNA"/>
</dbReference>
<dbReference type="SUPFAM" id="SSF52058">
    <property type="entry name" value="L domain-like"/>
    <property type="match status" value="1"/>
</dbReference>
<dbReference type="OrthoDB" id="676979at2759"/>
<dbReference type="InterPro" id="IPR004911">
    <property type="entry name" value="Interferon-induced_GILT"/>
</dbReference>
<reference evidence="7" key="1">
    <citation type="submission" date="2022-10" db="EMBL/GenBank/DDBJ databases">
        <title>Novel sulphate-reducing endosymbionts in the free-living metamonad Anaeramoeba.</title>
        <authorList>
            <person name="Jerlstrom-Hultqvist J."/>
            <person name="Cepicka I."/>
            <person name="Gallot-Lavallee L."/>
            <person name="Salas-Leiva D."/>
            <person name="Curtis B.A."/>
            <person name="Zahonova K."/>
            <person name="Pipaliya S."/>
            <person name="Dacks J."/>
            <person name="Roger A.J."/>
        </authorList>
    </citation>
    <scope>NUCLEOTIDE SEQUENCE</scope>
    <source>
        <strain evidence="7">BMAN</strain>
    </source>
</reference>
<organism evidence="7 8">
    <name type="scientific">Anaeramoeba ignava</name>
    <name type="common">Anaerobic marine amoeba</name>
    <dbReference type="NCBI Taxonomy" id="1746090"/>
    <lineage>
        <taxon>Eukaryota</taxon>
        <taxon>Metamonada</taxon>
        <taxon>Anaeramoebidae</taxon>
        <taxon>Anaeramoeba</taxon>
    </lineage>
</organism>
<dbReference type="OMA" id="ENICDCH"/>
<dbReference type="Pfam" id="PF03227">
    <property type="entry name" value="GILT"/>
    <property type="match status" value="1"/>
</dbReference>
<proteinExistence type="inferred from homology"/>
<dbReference type="Gene3D" id="3.40.30.10">
    <property type="entry name" value="Glutaredoxin"/>
    <property type="match status" value="1"/>
</dbReference>
<comment type="similarity">
    <text evidence="1">Belongs to the GILT family.</text>
</comment>
<evidence type="ECO:0000313" key="7">
    <source>
        <dbReference type="EMBL" id="KAJ5077099.1"/>
    </source>
</evidence>
<dbReference type="InterPro" id="IPR002909">
    <property type="entry name" value="IPT_dom"/>
</dbReference>
<sequence length="676" mass="74202">MKEQKNIIKYITIILLIANISLGYIPVQELKALEDLYNSTNGLNWKNSTNWMNLELNPCGNWFGVECDSENTHVSGLFLSNNNLTGQLPESFSDFSFLTEFDFGHNNLNGKFPEVPNTLIAISLRENKLSGALPDSLGLCENISFIHLDFNSFDSEIPETFSKCSNIIVFSLTNNSLTGNLPVWLFENNKQLSTLMFGGNSLTGSLPDELSEPLLSLHVLDLSGNQLSGKIPDNFNSLFPNLHELNLFGNSALEGEIPSTLSTLSSLVILDVHSNNMGNEIPSELFLMKNLDYLCLQNNHFSGHLPDTGSNTPIIDLSNNIFFCPLPEWTNDLKIKITCQNIDLLSIVLKQGTVAGGTTITLYGEGIPNTSCLHCLFVGDLNVTVPAAFITTHKVACITPAHAAGTVKLTLSDAEGVPVTDNFFDFTFVDPNSFSQKKQSNSPKCGTTFFSPHIHNEDTSSATVADSLPEDHTLKSPRRETLDSLGNTKVIVNIFGEALCPDFKSIEEIFLPIQEDIGDIFNLQIGFIGLDSPNYPTGFWSLHGQSELIGDEYQACAFLYYTALQGLQFADCMNKDQSLVPTNALQCASETGLNPSVLFNCVFEGQGKQLVAQSISDSIAFSVVWSPTIFINDQFYCLWHSAPCKASSPDDFKQAICDAYYSINNFSSSQSVKGCP</sequence>
<dbReference type="Gene3D" id="3.80.10.10">
    <property type="entry name" value="Ribonuclease Inhibitor"/>
    <property type="match status" value="3"/>
</dbReference>
<dbReference type="PANTHER" id="PTHR48064">
    <property type="entry name" value="OS01G0750400 PROTEIN"/>
    <property type="match status" value="1"/>
</dbReference>
<dbReference type="PANTHER" id="PTHR48064:SF6">
    <property type="entry name" value="RECEPTOR-LIKE PROTEIN KINASE 2"/>
    <property type="match status" value="1"/>
</dbReference>
<dbReference type="GO" id="GO:0016671">
    <property type="term" value="F:oxidoreductase activity, acting on a sulfur group of donors, disulfide as acceptor"/>
    <property type="evidence" value="ECO:0007669"/>
    <property type="project" value="InterPro"/>
</dbReference>
<protein>
    <recommendedName>
        <fullName evidence="6">IPT/TIG domain-containing protein</fullName>
    </recommendedName>
</protein>
<evidence type="ECO:0000256" key="5">
    <source>
        <dbReference type="SAM" id="Phobius"/>
    </source>
</evidence>
<comment type="caution">
    <text evidence="7">The sequence shown here is derived from an EMBL/GenBank/DDBJ whole genome shotgun (WGS) entry which is preliminary data.</text>
</comment>
<name>A0A9Q0RFV0_ANAIG</name>